<gene>
    <name evidence="2" type="ORF">BCR32DRAFT_264258</name>
</gene>
<dbReference type="Proteomes" id="UP000193944">
    <property type="component" value="Unassembled WGS sequence"/>
</dbReference>
<reference evidence="2 3" key="1">
    <citation type="submission" date="2016-08" db="EMBL/GenBank/DDBJ databases">
        <title>A Parts List for Fungal Cellulosomes Revealed by Comparative Genomics.</title>
        <authorList>
            <consortium name="DOE Joint Genome Institute"/>
            <person name="Haitjema C.H."/>
            <person name="Gilmore S.P."/>
            <person name="Henske J.K."/>
            <person name="Solomon K.V."/>
            <person name="De Groot R."/>
            <person name="Kuo A."/>
            <person name="Mondo S.J."/>
            <person name="Salamov A.A."/>
            <person name="Labutti K."/>
            <person name="Zhao Z."/>
            <person name="Chiniquy J."/>
            <person name="Barry K."/>
            <person name="Brewer H.M."/>
            <person name="Purvine S.O."/>
            <person name="Wright A.T."/>
            <person name="Boxma B."/>
            <person name="Van Alen T."/>
            <person name="Hackstein J.H."/>
            <person name="Baker S.E."/>
            <person name="Grigoriev I.V."/>
            <person name="O'Malley M.A."/>
        </authorList>
    </citation>
    <scope>NUCLEOTIDE SEQUENCE [LARGE SCALE GENOMIC DNA]</scope>
    <source>
        <strain evidence="2 3">S4</strain>
    </source>
</reference>
<sequence length="242" mass="28403">MLSNSLDNTVVANIAKTESLISIKDINNNNNNMKNNINDNNNNNNNQNNDNIENMNINEKVTETETKSYNISNLKDILSQHNLLEKHLNELKKKNIESIYNENKMYIDYFHDKYNTNINGDNSKDLELIKLEKKKYIYFNSTESIEDYNRPLINVSKEYDIQKLKEEELYNQKNKTGSYGLNSEYDKDTDINPKEYLKKNIFNVLMPGIQELLSNVKKSEEGLEKEIKDPINWLANYLKNNN</sequence>
<feature type="region of interest" description="Disordered" evidence="1">
    <location>
        <begin position="32"/>
        <end position="52"/>
    </location>
</feature>
<reference evidence="2 3" key="2">
    <citation type="submission" date="2016-08" db="EMBL/GenBank/DDBJ databases">
        <title>Pervasive Adenine N6-methylation of Active Genes in Fungi.</title>
        <authorList>
            <consortium name="DOE Joint Genome Institute"/>
            <person name="Mondo S.J."/>
            <person name="Dannebaum R.O."/>
            <person name="Kuo R.C."/>
            <person name="Labutti K."/>
            <person name="Haridas S."/>
            <person name="Kuo A."/>
            <person name="Salamov A."/>
            <person name="Ahrendt S.R."/>
            <person name="Lipzen A."/>
            <person name="Sullivan W."/>
            <person name="Andreopoulos W.B."/>
            <person name="Clum A."/>
            <person name="Lindquist E."/>
            <person name="Daum C."/>
            <person name="Ramamoorthy G.K."/>
            <person name="Gryganskyi A."/>
            <person name="Culley D."/>
            <person name="Magnuson J.K."/>
            <person name="James T.Y."/>
            <person name="O'Malley M.A."/>
            <person name="Stajich J.E."/>
            <person name="Spatafora J.W."/>
            <person name="Visel A."/>
            <person name="Grigoriev I.V."/>
        </authorList>
    </citation>
    <scope>NUCLEOTIDE SEQUENCE [LARGE SCALE GENOMIC DNA]</scope>
    <source>
        <strain evidence="2 3">S4</strain>
    </source>
</reference>
<evidence type="ECO:0000313" key="2">
    <source>
        <dbReference type="EMBL" id="ORX87498.1"/>
    </source>
</evidence>
<organism evidence="2 3">
    <name type="scientific">Anaeromyces robustus</name>
    <dbReference type="NCBI Taxonomy" id="1754192"/>
    <lineage>
        <taxon>Eukaryota</taxon>
        <taxon>Fungi</taxon>
        <taxon>Fungi incertae sedis</taxon>
        <taxon>Chytridiomycota</taxon>
        <taxon>Chytridiomycota incertae sedis</taxon>
        <taxon>Neocallimastigomycetes</taxon>
        <taxon>Neocallimastigales</taxon>
        <taxon>Neocallimastigaceae</taxon>
        <taxon>Anaeromyces</taxon>
    </lineage>
</organism>
<dbReference type="OrthoDB" id="199400at2759"/>
<proteinExistence type="predicted"/>
<accession>A0A1Y1XP26</accession>
<feature type="non-terminal residue" evidence="2">
    <location>
        <position position="242"/>
    </location>
</feature>
<dbReference type="AlphaFoldDB" id="A0A1Y1XP26"/>
<comment type="caution">
    <text evidence="2">The sequence shown here is derived from an EMBL/GenBank/DDBJ whole genome shotgun (WGS) entry which is preliminary data.</text>
</comment>
<evidence type="ECO:0000313" key="3">
    <source>
        <dbReference type="Proteomes" id="UP000193944"/>
    </source>
</evidence>
<dbReference type="EMBL" id="MCFG01000008">
    <property type="protein sequence ID" value="ORX87498.1"/>
    <property type="molecule type" value="Genomic_DNA"/>
</dbReference>
<name>A0A1Y1XP26_9FUNG</name>
<keyword evidence="3" id="KW-1185">Reference proteome</keyword>
<evidence type="ECO:0000256" key="1">
    <source>
        <dbReference type="SAM" id="MobiDB-lite"/>
    </source>
</evidence>
<protein>
    <submittedName>
        <fullName evidence="2">Uncharacterized protein</fullName>
    </submittedName>
</protein>